<dbReference type="EMBL" id="JABANP010000551">
    <property type="protein sequence ID" value="KAF4681022.1"/>
    <property type="molecule type" value="Genomic_DNA"/>
</dbReference>
<feature type="region of interest" description="Disordered" evidence="1">
    <location>
        <begin position="181"/>
        <end position="207"/>
    </location>
</feature>
<dbReference type="Proteomes" id="UP000541610">
    <property type="component" value="Unassembled WGS sequence"/>
</dbReference>
<reference evidence="2 3" key="1">
    <citation type="submission" date="2020-04" db="EMBL/GenBank/DDBJ databases">
        <title>Perkinsus olseni comparative genomics.</title>
        <authorList>
            <person name="Bogema D.R."/>
        </authorList>
    </citation>
    <scope>NUCLEOTIDE SEQUENCE [LARGE SCALE GENOMIC DNA]</scope>
    <source>
        <strain evidence="2">00978-12</strain>
    </source>
</reference>
<gene>
    <name evidence="2" type="ORF">FOZ60_012714</name>
</gene>
<accession>A0A7J6NAW3</accession>
<organism evidence="2 3">
    <name type="scientific">Perkinsus olseni</name>
    <name type="common">Perkinsus atlanticus</name>
    <dbReference type="NCBI Taxonomy" id="32597"/>
    <lineage>
        <taxon>Eukaryota</taxon>
        <taxon>Sar</taxon>
        <taxon>Alveolata</taxon>
        <taxon>Perkinsozoa</taxon>
        <taxon>Perkinsea</taxon>
        <taxon>Perkinsida</taxon>
        <taxon>Perkinsidae</taxon>
        <taxon>Perkinsus</taxon>
    </lineage>
</organism>
<sequence length="207" mass="22193">MTLLVSGPARAEIRKARPQSITSLCELLSRYVDDESGNPAIGAVAPLTPTDVPDPTKDMMNKFAELIEGVQETQTRQMERVCAMLGTIAKDISAPAKAVVQPQAPTNPRQFPMTTSCTATTLSLTSTAEPEQAMFKLTRRVLLHDVLILSCPLMAILLFDAKALLNGAHGNVGDNLIDRSAAPEDWGDPEKNTPDPLNCLPPSTATS</sequence>
<name>A0A7J6NAW3_PEROL</name>
<proteinExistence type="predicted"/>
<evidence type="ECO:0000313" key="2">
    <source>
        <dbReference type="EMBL" id="KAF4681022.1"/>
    </source>
</evidence>
<comment type="caution">
    <text evidence="2">The sequence shown here is derived from an EMBL/GenBank/DDBJ whole genome shotgun (WGS) entry which is preliminary data.</text>
</comment>
<dbReference type="AlphaFoldDB" id="A0A7J6NAW3"/>
<protein>
    <submittedName>
        <fullName evidence="2">Uncharacterized protein</fullName>
    </submittedName>
</protein>
<evidence type="ECO:0000256" key="1">
    <source>
        <dbReference type="SAM" id="MobiDB-lite"/>
    </source>
</evidence>
<evidence type="ECO:0000313" key="3">
    <source>
        <dbReference type="Proteomes" id="UP000541610"/>
    </source>
</evidence>